<gene>
    <name evidence="1" type="ORF">A8926_2031</name>
</gene>
<dbReference type="RefSeq" id="WP_010694208.1">
    <property type="nucleotide sequence ID" value="NZ_CP061007.1"/>
</dbReference>
<dbReference type="Proteomes" id="UP000233786">
    <property type="component" value="Unassembled WGS sequence"/>
</dbReference>
<reference evidence="1" key="1">
    <citation type="submission" date="2017-12" db="EMBL/GenBank/DDBJ databases">
        <title>Sequencing the genomes of 1000 Actinobacteria strains.</title>
        <authorList>
            <person name="Klenk H.-P."/>
        </authorList>
    </citation>
    <scope>NUCLEOTIDE SEQUENCE [LARGE SCALE GENOMIC DNA]</scope>
    <source>
        <strain evidence="1">DSM 44228</strain>
    </source>
</reference>
<dbReference type="GO" id="GO:0008967">
    <property type="term" value="F:phosphoglycolate phosphatase activity"/>
    <property type="evidence" value="ECO:0007669"/>
    <property type="project" value="TreeGrafter"/>
</dbReference>
<dbReference type="InterPro" id="IPR023214">
    <property type="entry name" value="HAD_sf"/>
</dbReference>
<dbReference type="InterPro" id="IPR050155">
    <property type="entry name" value="HAD-like_hydrolase_sf"/>
</dbReference>
<comment type="caution">
    <text evidence="1">The sequence shown here is derived from an EMBL/GenBank/DDBJ whole genome shotgun (WGS) entry which is preliminary data.</text>
</comment>
<dbReference type="PANTHER" id="PTHR43434">
    <property type="entry name" value="PHOSPHOGLYCOLATE PHOSPHATASE"/>
    <property type="match status" value="1"/>
</dbReference>
<dbReference type="EMBL" id="PJNB01000001">
    <property type="protein sequence ID" value="PKW14418.1"/>
    <property type="molecule type" value="Genomic_DNA"/>
</dbReference>
<dbReference type="SUPFAM" id="SSF56784">
    <property type="entry name" value="HAD-like"/>
    <property type="match status" value="1"/>
</dbReference>
<keyword evidence="2" id="KW-1185">Reference proteome</keyword>
<dbReference type="GO" id="GO:0005829">
    <property type="term" value="C:cytosol"/>
    <property type="evidence" value="ECO:0007669"/>
    <property type="project" value="TreeGrafter"/>
</dbReference>
<dbReference type="NCBIfam" id="TIGR01509">
    <property type="entry name" value="HAD-SF-IA-v3"/>
    <property type="match status" value="1"/>
</dbReference>
<dbReference type="PANTHER" id="PTHR43434:SF1">
    <property type="entry name" value="PHOSPHOGLYCOLATE PHOSPHATASE"/>
    <property type="match status" value="1"/>
</dbReference>
<organism evidence="1 2">
    <name type="scientific">Saccharopolyspora spinosa</name>
    <dbReference type="NCBI Taxonomy" id="60894"/>
    <lineage>
        <taxon>Bacteria</taxon>
        <taxon>Bacillati</taxon>
        <taxon>Actinomycetota</taxon>
        <taxon>Actinomycetes</taxon>
        <taxon>Pseudonocardiales</taxon>
        <taxon>Pseudonocardiaceae</taxon>
        <taxon>Saccharopolyspora</taxon>
    </lineage>
</organism>
<keyword evidence="1" id="KW-0378">Hydrolase</keyword>
<dbReference type="GO" id="GO:0006281">
    <property type="term" value="P:DNA repair"/>
    <property type="evidence" value="ECO:0007669"/>
    <property type="project" value="TreeGrafter"/>
</dbReference>
<evidence type="ECO:0000313" key="1">
    <source>
        <dbReference type="EMBL" id="PKW14418.1"/>
    </source>
</evidence>
<dbReference type="OrthoDB" id="4547358at2"/>
<dbReference type="AlphaFoldDB" id="A0A2N3XUR4"/>
<dbReference type="STRING" id="994479.GCA_000194155_02047"/>
<evidence type="ECO:0000313" key="2">
    <source>
        <dbReference type="Proteomes" id="UP000233786"/>
    </source>
</evidence>
<dbReference type="Gene3D" id="3.40.50.1000">
    <property type="entry name" value="HAD superfamily/HAD-like"/>
    <property type="match status" value="1"/>
</dbReference>
<dbReference type="InterPro" id="IPR006439">
    <property type="entry name" value="HAD-SF_hydro_IA"/>
</dbReference>
<proteinExistence type="predicted"/>
<protein>
    <submittedName>
        <fullName evidence="1">HAD superfamily hydrolase (TIGR01509 family)/HAD superfamily hydrolase (TIGR01549 family)</fullName>
    </submittedName>
</protein>
<sequence>MTGPPQIICDSDAVLLDFDGPVCAVFGGLSDHQVATELRALFKGELPEVVDQSRDPFDVLKYAAATGSFAAVVEHRLKELEIRAVAVAPPTPGAVAVLQALEQRAIPAIIVSNNSEAAVNAYLRAHRLTKVVAGVSARASADIGELKPQPYLLLRAMSFLGVSPETCVMVGDSATDIEAAQRAGSKSIAYANKPGKREKFMKLRPTGIIDEMAELI</sequence>
<dbReference type="InterPro" id="IPR036412">
    <property type="entry name" value="HAD-like_sf"/>
</dbReference>
<dbReference type="Pfam" id="PF00702">
    <property type="entry name" value="Hydrolase"/>
    <property type="match status" value="1"/>
</dbReference>
<name>A0A2N3XUR4_SACSN</name>
<dbReference type="NCBIfam" id="TIGR01549">
    <property type="entry name" value="HAD-SF-IA-v1"/>
    <property type="match status" value="1"/>
</dbReference>
<accession>A0A2N3XUR4</accession>